<name>A0AAD2E8Z6_9LAMI</name>
<proteinExistence type="predicted"/>
<keyword evidence="2" id="KW-1185">Reference proteome</keyword>
<dbReference type="PRINTS" id="PR00190">
    <property type="entry name" value="ACTIN"/>
</dbReference>
<dbReference type="SUPFAM" id="SSF53067">
    <property type="entry name" value="Actin-like ATPase domain"/>
    <property type="match status" value="1"/>
</dbReference>
<evidence type="ECO:0000313" key="1">
    <source>
        <dbReference type="EMBL" id="CAI9783252.1"/>
    </source>
</evidence>
<dbReference type="AlphaFoldDB" id="A0AAD2E8Z6"/>
<reference evidence="1" key="1">
    <citation type="submission" date="2023-05" db="EMBL/GenBank/DDBJ databases">
        <authorList>
            <person name="Huff M."/>
        </authorList>
    </citation>
    <scope>NUCLEOTIDE SEQUENCE</scope>
</reference>
<sequence>MEAGRKEERSLLDRTLTHLKRVETNGRGERLCPRDANPSNSIHSQGFGILIRSPHKWQRVRGTFNLLFVTMELEWSRLGLQKYAYIQHEALSKRELRVAPEEHPILLKGTSLLKANREKMTRIMFETFNSTAMCRWCWPYCPHL</sequence>
<protein>
    <submittedName>
        <fullName evidence="1">Uncharacterized protein</fullName>
    </submittedName>
</protein>
<organism evidence="1 2">
    <name type="scientific">Fraxinus pennsylvanica</name>
    <dbReference type="NCBI Taxonomy" id="56036"/>
    <lineage>
        <taxon>Eukaryota</taxon>
        <taxon>Viridiplantae</taxon>
        <taxon>Streptophyta</taxon>
        <taxon>Embryophyta</taxon>
        <taxon>Tracheophyta</taxon>
        <taxon>Spermatophyta</taxon>
        <taxon>Magnoliopsida</taxon>
        <taxon>eudicotyledons</taxon>
        <taxon>Gunneridae</taxon>
        <taxon>Pentapetalae</taxon>
        <taxon>asterids</taxon>
        <taxon>lamiids</taxon>
        <taxon>Lamiales</taxon>
        <taxon>Oleaceae</taxon>
        <taxon>Oleeae</taxon>
        <taxon>Fraxinus</taxon>
    </lineage>
</organism>
<dbReference type="InterPro" id="IPR004000">
    <property type="entry name" value="Actin"/>
</dbReference>
<gene>
    <name evidence="1" type="ORF">FPE_LOCUS30682</name>
</gene>
<accession>A0AAD2E8Z6</accession>
<dbReference type="Proteomes" id="UP000834106">
    <property type="component" value="Chromosome 19"/>
</dbReference>
<dbReference type="InterPro" id="IPR043129">
    <property type="entry name" value="ATPase_NBD"/>
</dbReference>
<dbReference type="EMBL" id="OU503054">
    <property type="protein sequence ID" value="CAI9783252.1"/>
    <property type="molecule type" value="Genomic_DNA"/>
</dbReference>
<evidence type="ECO:0000313" key="2">
    <source>
        <dbReference type="Proteomes" id="UP000834106"/>
    </source>
</evidence>
<dbReference type="Gene3D" id="3.30.420.40">
    <property type="match status" value="1"/>
</dbReference>